<name>A0A7W7Z924_9BACT</name>
<keyword evidence="1" id="KW-0732">Signal</keyword>
<dbReference type="Proteomes" id="UP000540989">
    <property type="component" value="Unassembled WGS sequence"/>
</dbReference>
<evidence type="ECO:0000256" key="1">
    <source>
        <dbReference type="SAM" id="SignalP"/>
    </source>
</evidence>
<comment type="caution">
    <text evidence="3">The sequence shown here is derived from an EMBL/GenBank/DDBJ whole genome shotgun (WGS) entry which is preliminary data.</text>
</comment>
<dbReference type="PANTHER" id="PTHR30336">
    <property type="entry name" value="INNER MEMBRANE PROTEIN, PROBABLE PERMEASE"/>
    <property type="match status" value="1"/>
</dbReference>
<gene>
    <name evidence="3" type="ORF">HDF16_000107</name>
</gene>
<proteinExistence type="predicted"/>
<evidence type="ECO:0000313" key="3">
    <source>
        <dbReference type="EMBL" id="MBB5055438.1"/>
    </source>
</evidence>
<dbReference type="InterPro" id="IPR051599">
    <property type="entry name" value="Cell_Envelope_Assoc"/>
</dbReference>
<dbReference type="InterPro" id="IPR014729">
    <property type="entry name" value="Rossmann-like_a/b/a_fold"/>
</dbReference>
<feature type="domain" description="DUF218" evidence="2">
    <location>
        <begin position="36"/>
        <end position="170"/>
    </location>
</feature>
<dbReference type="AlphaFoldDB" id="A0A7W7Z924"/>
<keyword evidence="4" id="KW-1185">Reference proteome</keyword>
<feature type="chain" id="PRO_5030916294" evidence="1">
    <location>
        <begin position="20"/>
        <end position="207"/>
    </location>
</feature>
<dbReference type="EMBL" id="JACHIP010000001">
    <property type="protein sequence ID" value="MBB5055438.1"/>
    <property type="molecule type" value="Genomic_DNA"/>
</dbReference>
<reference evidence="3 4" key="1">
    <citation type="submission" date="2020-08" db="EMBL/GenBank/DDBJ databases">
        <title>Genomic Encyclopedia of Type Strains, Phase IV (KMG-V): Genome sequencing to study the core and pangenomes of soil and plant-associated prokaryotes.</title>
        <authorList>
            <person name="Whitman W."/>
        </authorList>
    </citation>
    <scope>NUCLEOTIDE SEQUENCE [LARGE SCALE GENOMIC DNA]</scope>
    <source>
        <strain evidence="3 4">M8UP14</strain>
    </source>
</reference>
<protein>
    <submittedName>
        <fullName evidence="3">Uncharacterized SAM-binding protein YcdF (DUF218 family)</fullName>
    </submittedName>
</protein>
<dbReference type="Pfam" id="PF02698">
    <property type="entry name" value="DUF218"/>
    <property type="match status" value="1"/>
</dbReference>
<evidence type="ECO:0000313" key="4">
    <source>
        <dbReference type="Proteomes" id="UP000540989"/>
    </source>
</evidence>
<dbReference type="CDD" id="cd06259">
    <property type="entry name" value="YdcF-like"/>
    <property type="match status" value="1"/>
</dbReference>
<dbReference type="InterPro" id="IPR003848">
    <property type="entry name" value="DUF218"/>
</dbReference>
<organism evidence="3 4">
    <name type="scientific">Granulicella aggregans</name>
    <dbReference type="NCBI Taxonomy" id="474949"/>
    <lineage>
        <taxon>Bacteria</taxon>
        <taxon>Pseudomonadati</taxon>
        <taxon>Acidobacteriota</taxon>
        <taxon>Terriglobia</taxon>
        <taxon>Terriglobales</taxon>
        <taxon>Acidobacteriaceae</taxon>
        <taxon>Granulicella</taxon>
    </lineage>
</organism>
<accession>A0A7W7Z924</accession>
<dbReference type="Gene3D" id="3.40.50.620">
    <property type="entry name" value="HUPs"/>
    <property type="match status" value="1"/>
</dbReference>
<feature type="signal peptide" evidence="1">
    <location>
        <begin position="1"/>
        <end position="19"/>
    </location>
</feature>
<dbReference type="GO" id="GO:0005886">
    <property type="term" value="C:plasma membrane"/>
    <property type="evidence" value="ECO:0007669"/>
    <property type="project" value="TreeGrafter"/>
</dbReference>
<dbReference type="PANTHER" id="PTHR30336:SF20">
    <property type="entry name" value="DUF218 DOMAIN-CONTAINING PROTEIN"/>
    <property type="match status" value="1"/>
</dbReference>
<sequence>MRLVWIFFALVLLASAAVAINRATIPSHNTSATHFDTLIVLGYPANPDGTPSPDERERVLEAVREYKDGVASSIIMTGGAAHNRFVEAHVMAAFAVSQGIPAASITEERQAENTIQNIFYSSEIMRSHQWHTAEVISSSAHLGRAAMILQAFPNSHLDLAFDWRTHPASWPAEYSLIRRAFTYSLEASRCLQIRIFGFPRSRFLPKG</sequence>
<evidence type="ECO:0000259" key="2">
    <source>
        <dbReference type="Pfam" id="PF02698"/>
    </source>
</evidence>